<feature type="binding site" description="axial binding residue" evidence="5">
    <location>
        <position position="470"/>
    </location>
    <ligand>
        <name>heme</name>
        <dbReference type="ChEBI" id="CHEBI:30413"/>
    </ligand>
    <ligandPart>
        <name>Fe</name>
        <dbReference type="ChEBI" id="CHEBI:18248"/>
    </ligandPart>
</feature>
<dbReference type="AlphaFoldDB" id="A0A8K0SVE5"/>
<dbReference type="PRINTS" id="PR00463">
    <property type="entry name" value="EP450I"/>
</dbReference>
<keyword evidence="6" id="KW-0503">Monooxygenase</keyword>
<keyword evidence="6" id="KW-0560">Oxidoreductase</keyword>
<dbReference type="InterPro" id="IPR050121">
    <property type="entry name" value="Cytochrome_P450_monoxygenase"/>
</dbReference>
<dbReference type="Pfam" id="PF00067">
    <property type="entry name" value="p450"/>
    <property type="match status" value="1"/>
</dbReference>
<sequence length="515" mass="57568">MAVPLPSPAQAAVVASIVIVGTYLYSKLYYHRFKLNAHIPQLPSSLLFGHLIAFDAFTKKGVLDRHPDVIFSEMHQAAGKPPVMLLDNWPIVPPMAIVANHEVAEQVSKPSPLFQYSAPKSQSLARVVDLIGPKTILLKQNDDWKQVRRRFNPGFAPQHLMTLLPLILDKASLYFGILDELAKSDKPISLDGATTNLTFDIIGAVTMGVDMNAQHLDPSQQGEMVVMYKQLIKTFADDKLQLPWWLIPRVHLQRRRLGAKISAQLQDIVRESFANMKAGSETTGSRSILSLSLKDVDTLTQDILDETCDQLKTFLFAGHDTTSTTITWMVYELSRTPHALKKVREELDRLFGPGRAGDPTFVRQKLLEPGGDALINQMVYISAVLKEVLRLYAPAGTIRYSNPGTGFVLKTSQGDYNVDGNWIYLNHRMIHLDPGVYGDTAEQFVPERWLQPEGLPASAWRPFERGPRNCIGQELANIEARIIIAMLISRYDFTKTIQISGKPVDGMMVKIKMAS</sequence>
<accession>A0A8K0SVE5</accession>
<dbReference type="SUPFAM" id="SSF48264">
    <property type="entry name" value="Cytochrome P450"/>
    <property type="match status" value="1"/>
</dbReference>
<dbReference type="GO" id="GO:0004497">
    <property type="term" value="F:monooxygenase activity"/>
    <property type="evidence" value="ECO:0007669"/>
    <property type="project" value="UniProtKB-KW"/>
</dbReference>
<evidence type="ECO:0000313" key="7">
    <source>
        <dbReference type="Proteomes" id="UP000813444"/>
    </source>
</evidence>
<evidence type="ECO:0000256" key="5">
    <source>
        <dbReference type="PIRSR" id="PIRSR602401-1"/>
    </source>
</evidence>
<dbReference type="CDD" id="cd11051">
    <property type="entry name" value="CYP59-like"/>
    <property type="match status" value="1"/>
</dbReference>
<dbReference type="PRINTS" id="PR00385">
    <property type="entry name" value="P450"/>
</dbReference>
<evidence type="ECO:0000256" key="3">
    <source>
        <dbReference type="ARBA" id="ARBA00022723"/>
    </source>
</evidence>
<dbReference type="InterPro" id="IPR001128">
    <property type="entry name" value="Cyt_P450"/>
</dbReference>
<keyword evidence="2 5" id="KW-0349">Heme</keyword>
<dbReference type="OrthoDB" id="10029320at2759"/>
<gene>
    <name evidence="6" type="ORF">B0I35DRAFT_450355</name>
</gene>
<protein>
    <submittedName>
        <fullName evidence="6">Cytochrome P450 monooxygenase</fullName>
    </submittedName>
</protein>
<dbReference type="GO" id="GO:0020037">
    <property type="term" value="F:heme binding"/>
    <property type="evidence" value="ECO:0007669"/>
    <property type="project" value="InterPro"/>
</dbReference>
<evidence type="ECO:0000313" key="6">
    <source>
        <dbReference type="EMBL" id="KAH7323262.1"/>
    </source>
</evidence>
<dbReference type="EMBL" id="JAGPNK010000004">
    <property type="protein sequence ID" value="KAH7323262.1"/>
    <property type="molecule type" value="Genomic_DNA"/>
</dbReference>
<keyword evidence="4 5" id="KW-0408">Iron</keyword>
<dbReference type="InterPro" id="IPR036396">
    <property type="entry name" value="Cyt_P450_sf"/>
</dbReference>
<name>A0A8K0SVE5_9HYPO</name>
<comment type="pathway">
    <text evidence="1">Mycotoxin biosynthesis.</text>
</comment>
<dbReference type="Gene3D" id="1.10.630.10">
    <property type="entry name" value="Cytochrome P450"/>
    <property type="match status" value="1"/>
</dbReference>
<keyword evidence="3 5" id="KW-0479">Metal-binding</keyword>
<reference evidence="6" key="1">
    <citation type="journal article" date="2021" name="Nat. Commun.">
        <title>Genetic determinants of endophytism in the Arabidopsis root mycobiome.</title>
        <authorList>
            <person name="Mesny F."/>
            <person name="Miyauchi S."/>
            <person name="Thiergart T."/>
            <person name="Pickel B."/>
            <person name="Atanasova L."/>
            <person name="Karlsson M."/>
            <person name="Huettel B."/>
            <person name="Barry K.W."/>
            <person name="Haridas S."/>
            <person name="Chen C."/>
            <person name="Bauer D."/>
            <person name="Andreopoulos W."/>
            <person name="Pangilinan J."/>
            <person name="LaButti K."/>
            <person name="Riley R."/>
            <person name="Lipzen A."/>
            <person name="Clum A."/>
            <person name="Drula E."/>
            <person name="Henrissat B."/>
            <person name="Kohler A."/>
            <person name="Grigoriev I.V."/>
            <person name="Martin F.M."/>
            <person name="Hacquard S."/>
        </authorList>
    </citation>
    <scope>NUCLEOTIDE SEQUENCE</scope>
    <source>
        <strain evidence="6">MPI-CAGE-CH-0235</strain>
    </source>
</reference>
<evidence type="ECO:0000256" key="1">
    <source>
        <dbReference type="ARBA" id="ARBA00004685"/>
    </source>
</evidence>
<dbReference type="Proteomes" id="UP000813444">
    <property type="component" value="Unassembled WGS sequence"/>
</dbReference>
<keyword evidence="7" id="KW-1185">Reference proteome</keyword>
<evidence type="ECO:0000256" key="4">
    <source>
        <dbReference type="ARBA" id="ARBA00023004"/>
    </source>
</evidence>
<comment type="cofactor">
    <cofactor evidence="5">
        <name>heme</name>
        <dbReference type="ChEBI" id="CHEBI:30413"/>
    </cofactor>
</comment>
<dbReference type="InterPro" id="IPR002401">
    <property type="entry name" value="Cyt_P450_E_grp-I"/>
</dbReference>
<dbReference type="PANTHER" id="PTHR24305">
    <property type="entry name" value="CYTOCHROME P450"/>
    <property type="match status" value="1"/>
</dbReference>
<dbReference type="PANTHER" id="PTHR24305:SF222">
    <property type="entry name" value="CYTOCHROME P450 MONOOXYGENASE STCS"/>
    <property type="match status" value="1"/>
</dbReference>
<proteinExistence type="predicted"/>
<evidence type="ECO:0000256" key="2">
    <source>
        <dbReference type="ARBA" id="ARBA00022617"/>
    </source>
</evidence>
<dbReference type="GO" id="GO:0005506">
    <property type="term" value="F:iron ion binding"/>
    <property type="evidence" value="ECO:0007669"/>
    <property type="project" value="InterPro"/>
</dbReference>
<comment type="caution">
    <text evidence="6">The sequence shown here is derived from an EMBL/GenBank/DDBJ whole genome shotgun (WGS) entry which is preliminary data.</text>
</comment>
<dbReference type="GO" id="GO:0016705">
    <property type="term" value="F:oxidoreductase activity, acting on paired donors, with incorporation or reduction of molecular oxygen"/>
    <property type="evidence" value="ECO:0007669"/>
    <property type="project" value="InterPro"/>
</dbReference>
<organism evidence="6 7">
    <name type="scientific">Stachybotrys elegans</name>
    <dbReference type="NCBI Taxonomy" id="80388"/>
    <lineage>
        <taxon>Eukaryota</taxon>
        <taxon>Fungi</taxon>
        <taxon>Dikarya</taxon>
        <taxon>Ascomycota</taxon>
        <taxon>Pezizomycotina</taxon>
        <taxon>Sordariomycetes</taxon>
        <taxon>Hypocreomycetidae</taxon>
        <taxon>Hypocreales</taxon>
        <taxon>Stachybotryaceae</taxon>
        <taxon>Stachybotrys</taxon>
    </lineage>
</organism>